<feature type="transmembrane region" description="Helical" evidence="6">
    <location>
        <begin position="340"/>
        <end position="363"/>
    </location>
</feature>
<dbReference type="PANTHER" id="PTHR32309">
    <property type="entry name" value="TYROSINE-PROTEIN KINASE"/>
    <property type="match status" value="1"/>
</dbReference>
<dbReference type="InterPro" id="IPR003856">
    <property type="entry name" value="LPS_length_determ_N"/>
</dbReference>
<evidence type="ECO:0000256" key="6">
    <source>
        <dbReference type="SAM" id="Phobius"/>
    </source>
</evidence>
<dbReference type="GO" id="GO:0004713">
    <property type="term" value="F:protein tyrosine kinase activity"/>
    <property type="evidence" value="ECO:0007669"/>
    <property type="project" value="TreeGrafter"/>
</dbReference>
<dbReference type="Proteomes" id="UP000229757">
    <property type="component" value="Chromosome"/>
</dbReference>
<dbReference type="Pfam" id="PF02706">
    <property type="entry name" value="Wzz"/>
    <property type="match status" value="1"/>
</dbReference>
<evidence type="ECO:0000313" key="9">
    <source>
        <dbReference type="Proteomes" id="UP000229757"/>
    </source>
</evidence>
<dbReference type="PANTHER" id="PTHR32309:SF13">
    <property type="entry name" value="FERRIC ENTEROBACTIN TRANSPORT PROTEIN FEPE"/>
    <property type="match status" value="1"/>
</dbReference>
<reference evidence="8 9" key="1">
    <citation type="journal article" date="2017" name="Environ. Microbiol.">
        <title>Genomic and physiological analyses of 'Reinekea forsetii' reveal a versatile opportunistic lifestyle during spring algae blooms.</title>
        <authorList>
            <person name="Avci B."/>
            <person name="Hahnke R.L."/>
            <person name="Chafee M."/>
            <person name="Fischer T."/>
            <person name="Gruber-Vodicka H."/>
            <person name="Tegetmeyer H.E."/>
            <person name="Harder J."/>
            <person name="Fuchs B.M."/>
            <person name="Amann R.I."/>
            <person name="Teeling H."/>
        </authorList>
    </citation>
    <scope>NUCLEOTIDE SEQUENCE [LARGE SCALE GENOMIC DNA]</scope>
    <source>
        <strain evidence="8 9">Hel1_31_D35</strain>
    </source>
</reference>
<accession>A0A2K8KUS6</accession>
<keyword evidence="2" id="KW-1003">Cell membrane</keyword>
<dbReference type="SUPFAM" id="SSF160355">
    <property type="entry name" value="Bacterial polysaccharide co-polymerase-like"/>
    <property type="match status" value="1"/>
</dbReference>
<evidence type="ECO:0000256" key="4">
    <source>
        <dbReference type="ARBA" id="ARBA00022989"/>
    </source>
</evidence>
<comment type="subcellular location">
    <subcellularLocation>
        <location evidence="1">Cell membrane</location>
        <topology evidence="1">Multi-pass membrane protein</topology>
    </subcellularLocation>
</comment>
<protein>
    <submittedName>
        <fullName evidence="8">Chain length determinant protein</fullName>
    </submittedName>
</protein>
<proteinExistence type="predicted"/>
<name>A0A2K8KUS6_9GAMM</name>
<keyword evidence="5 6" id="KW-0472">Membrane</keyword>
<feature type="transmembrane region" description="Helical" evidence="6">
    <location>
        <begin position="34"/>
        <end position="55"/>
    </location>
</feature>
<keyword evidence="3 6" id="KW-0812">Transmembrane</keyword>
<keyword evidence="9" id="KW-1185">Reference proteome</keyword>
<dbReference type="KEGG" id="rfo:REIFOR_01490"/>
<dbReference type="GO" id="GO:0005886">
    <property type="term" value="C:plasma membrane"/>
    <property type="evidence" value="ECO:0007669"/>
    <property type="project" value="UniProtKB-SubCell"/>
</dbReference>
<evidence type="ECO:0000256" key="2">
    <source>
        <dbReference type="ARBA" id="ARBA00022475"/>
    </source>
</evidence>
<keyword evidence="4 6" id="KW-1133">Transmembrane helix</keyword>
<evidence type="ECO:0000256" key="5">
    <source>
        <dbReference type="ARBA" id="ARBA00023136"/>
    </source>
</evidence>
<evidence type="ECO:0000313" key="8">
    <source>
        <dbReference type="EMBL" id="ATX76636.1"/>
    </source>
</evidence>
<feature type="domain" description="Polysaccharide chain length determinant N-terminal" evidence="7">
    <location>
        <begin position="19"/>
        <end position="109"/>
    </location>
</feature>
<dbReference type="AlphaFoldDB" id="A0A2K8KUS6"/>
<evidence type="ECO:0000259" key="7">
    <source>
        <dbReference type="Pfam" id="PF02706"/>
    </source>
</evidence>
<gene>
    <name evidence="8" type="ORF">REIFOR_01490</name>
</gene>
<evidence type="ECO:0000256" key="3">
    <source>
        <dbReference type="ARBA" id="ARBA00022692"/>
    </source>
</evidence>
<evidence type="ECO:0000256" key="1">
    <source>
        <dbReference type="ARBA" id="ARBA00004651"/>
    </source>
</evidence>
<dbReference type="InterPro" id="IPR050445">
    <property type="entry name" value="Bact_polysacc_biosynth/exp"/>
</dbReference>
<sequence length="367" mass="39972">MQDTERNRDLIHLRPSSDDEIDLGELVRKLINEWQSILLITLFGAVAGVSIALSLPKQYRIEAVFSRPSMTQIAPFLSQTLIPLDRQQIVGELLKNLQSRSLLEQALQQTDNFVDHQGTPLSDPQRVSKITNLAMALQIAPAAYDFLPDSGNNNAEFDQISISTLSADPASTKAWLAALLDLAEQQTMDDLVADIEGQQTIELQKLSQQMLALTNTASANQQRAIEQLTNALAIAKSLDITTPRAGSTSDTIVDYNKGSVILMAELAALKNQQPTLQDVIVGYQQDSRGNLVPTVLSPQMLQGQLAALQQLNLDLTAASLLDHRVQIQVPAQAEKPNRTLIAVAATVLAGFLGLFVALIQIAIRKAD</sequence>
<organism evidence="8 9">
    <name type="scientific">Reinekea forsetii</name>
    <dbReference type="NCBI Taxonomy" id="1336806"/>
    <lineage>
        <taxon>Bacteria</taxon>
        <taxon>Pseudomonadati</taxon>
        <taxon>Pseudomonadota</taxon>
        <taxon>Gammaproteobacteria</taxon>
        <taxon>Oceanospirillales</taxon>
        <taxon>Saccharospirillaceae</taxon>
        <taxon>Reinekea</taxon>
    </lineage>
</organism>
<dbReference type="EMBL" id="CP011797">
    <property type="protein sequence ID" value="ATX76636.1"/>
    <property type="molecule type" value="Genomic_DNA"/>
</dbReference>
<dbReference type="Gene3D" id="3.30.1890.10">
    <property type="entry name" value="FepE-like"/>
    <property type="match status" value="1"/>
</dbReference>